<evidence type="ECO:0000313" key="1">
    <source>
        <dbReference type="EMBL" id="MCG5077793.1"/>
    </source>
</evidence>
<comment type="caution">
    <text evidence="1">The sequence shown here is derived from an EMBL/GenBank/DDBJ whole genome shotgun (WGS) entry which is preliminary data.</text>
</comment>
<protein>
    <submittedName>
        <fullName evidence="1">Uncharacterized protein</fullName>
    </submittedName>
</protein>
<accession>A0A9X1ZXJ0</accession>
<sequence>MHLEDRRILARYMSAWAGKLGDVSAIDLSLERRKNNSGFDAMQSML</sequence>
<proteinExistence type="predicted"/>
<keyword evidence="2" id="KW-1185">Reference proteome</keyword>
<dbReference type="AlphaFoldDB" id="A0A9X1ZXJ0"/>
<dbReference type="EMBL" id="JAKLJA010000042">
    <property type="protein sequence ID" value="MCG5077793.1"/>
    <property type="molecule type" value="Genomic_DNA"/>
</dbReference>
<gene>
    <name evidence="1" type="ORF">L5014_31375</name>
</gene>
<dbReference type="RefSeq" id="WP_238467688.1">
    <property type="nucleotide sequence ID" value="NZ_JAKLJA010000042.1"/>
</dbReference>
<dbReference type="Proteomes" id="UP001139308">
    <property type="component" value="Unassembled WGS sequence"/>
</dbReference>
<name>A0A9X1ZXJ0_9BURK</name>
<evidence type="ECO:0000313" key="2">
    <source>
        <dbReference type="Proteomes" id="UP001139308"/>
    </source>
</evidence>
<reference evidence="1" key="1">
    <citation type="submission" date="2022-01" db="EMBL/GenBank/DDBJ databases">
        <title>Genome sequence and assembly of Parabukholderia sp. RG36.</title>
        <authorList>
            <person name="Chhetri G."/>
        </authorList>
    </citation>
    <scope>NUCLEOTIDE SEQUENCE</scope>
    <source>
        <strain evidence="1">RG36</strain>
    </source>
</reference>
<organism evidence="1 2">
    <name type="scientific">Paraburkholderia tagetis</name>
    <dbReference type="NCBI Taxonomy" id="2913261"/>
    <lineage>
        <taxon>Bacteria</taxon>
        <taxon>Pseudomonadati</taxon>
        <taxon>Pseudomonadota</taxon>
        <taxon>Betaproteobacteria</taxon>
        <taxon>Burkholderiales</taxon>
        <taxon>Burkholderiaceae</taxon>
        <taxon>Paraburkholderia</taxon>
    </lineage>
</organism>